<gene>
    <name evidence="1" type="ORF">SDRG_00245</name>
</gene>
<evidence type="ECO:0000313" key="1">
    <source>
        <dbReference type="EMBL" id="EQC42512.1"/>
    </source>
</evidence>
<organism evidence="1 2">
    <name type="scientific">Saprolegnia diclina (strain VS20)</name>
    <dbReference type="NCBI Taxonomy" id="1156394"/>
    <lineage>
        <taxon>Eukaryota</taxon>
        <taxon>Sar</taxon>
        <taxon>Stramenopiles</taxon>
        <taxon>Oomycota</taxon>
        <taxon>Saprolegniomycetes</taxon>
        <taxon>Saprolegniales</taxon>
        <taxon>Saprolegniaceae</taxon>
        <taxon>Saprolegnia</taxon>
    </lineage>
</organism>
<reference evidence="1 2" key="1">
    <citation type="submission" date="2012-04" db="EMBL/GenBank/DDBJ databases">
        <title>The Genome Sequence of Saprolegnia declina VS20.</title>
        <authorList>
            <consortium name="The Broad Institute Genome Sequencing Platform"/>
            <person name="Russ C."/>
            <person name="Nusbaum C."/>
            <person name="Tyler B."/>
            <person name="van West P."/>
            <person name="Dieguez-Uribeondo J."/>
            <person name="de Bruijn I."/>
            <person name="Tripathy S."/>
            <person name="Jiang R."/>
            <person name="Young S.K."/>
            <person name="Zeng Q."/>
            <person name="Gargeya S."/>
            <person name="Fitzgerald M."/>
            <person name="Haas B."/>
            <person name="Abouelleil A."/>
            <person name="Alvarado L."/>
            <person name="Arachchi H.M."/>
            <person name="Berlin A."/>
            <person name="Chapman S.B."/>
            <person name="Goldberg J."/>
            <person name="Griggs A."/>
            <person name="Gujja S."/>
            <person name="Hansen M."/>
            <person name="Howarth C."/>
            <person name="Imamovic A."/>
            <person name="Larimer J."/>
            <person name="McCowen C."/>
            <person name="Montmayeur A."/>
            <person name="Murphy C."/>
            <person name="Neiman D."/>
            <person name="Pearson M."/>
            <person name="Priest M."/>
            <person name="Roberts A."/>
            <person name="Saif S."/>
            <person name="Shea T."/>
            <person name="Sisk P."/>
            <person name="Sykes S."/>
            <person name="Wortman J."/>
            <person name="Nusbaum C."/>
            <person name="Birren B."/>
        </authorList>
    </citation>
    <scope>NUCLEOTIDE SEQUENCE [LARGE SCALE GENOMIC DNA]</scope>
    <source>
        <strain evidence="1 2">VS20</strain>
    </source>
</reference>
<dbReference type="VEuPathDB" id="FungiDB:SDRG_00245"/>
<keyword evidence="2" id="KW-1185">Reference proteome</keyword>
<dbReference type="InParanoid" id="T0SI65"/>
<dbReference type="RefSeq" id="XP_008603935.1">
    <property type="nucleotide sequence ID" value="XM_008605713.1"/>
</dbReference>
<evidence type="ECO:0000313" key="2">
    <source>
        <dbReference type="Proteomes" id="UP000030762"/>
    </source>
</evidence>
<dbReference type="Proteomes" id="UP000030762">
    <property type="component" value="Unassembled WGS sequence"/>
</dbReference>
<sequence>MSTTLRSFAALGVTLTATGLLYAQLTVKSASSQFQPTPTLAPYKAAHVDVLTARMDAPVDLAKFASCFFRSPVFQAERVVLRLLGYGATTDDAIANLAFEPNDAVVVFRVVERTPDEVVLAWALSDDTRGHSWLHVADDGRSVEYATTFAPTRAMHYALVPFHLVYARIVLAAARYQYNKETVPIYEP</sequence>
<dbReference type="GeneID" id="19940972"/>
<protein>
    <submittedName>
        <fullName evidence="1">Uncharacterized protein</fullName>
    </submittedName>
</protein>
<proteinExistence type="predicted"/>
<dbReference type="AlphaFoldDB" id="T0SI65"/>
<dbReference type="eggNOG" id="ENOG502SZWC">
    <property type="taxonomic scope" value="Eukaryota"/>
</dbReference>
<dbReference type="OMA" id="YQYNKET"/>
<dbReference type="EMBL" id="JH767132">
    <property type="protein sequence ID" value="EQC42512.1"/>
    <property type="molecule type" value="Genomic_DNA"/>
</dbReference>
<dbReference type="OrthoDB" id="73350at2759"/>
<name>T0SI65_SAPDV</name>
<accession>T0SI65</accession>